<evidence type="ECO:0000313" key="2">
    <source>
        <dbReference type="Proteomes" id="UP000499080"/>
    </source>
</evidence>
<name>A0A4Y2KKK7_ARAVE</name>
<sequence>MVSDSASLVCLIFRRGKNRCCSRFVGWMDSSREMSVNARTSKEVSQRTEISVHFLRAVVDYVCVVGTERLVGFGTTINLQARP</sequence>
<protein>
    <submittedName>
        <fullName evidence="1">Uncharacterized protein</fullName>
    </submittedName>
</protein>
<accession>A0A4Y2KKK7</accession>
<comment type="caution">
    <text evidence="1">The sequence shown here is derived from an EMBL/GenBank/DDBJ whole genome shotgun (WGS) entry which is preliminary data.</text>
</comment>
<reference evidence="1 2" key="1">
    <citation type="journal article" date="2019" name="Sci. Rep.">
        <title>Orb-weaving spider Araneus ventricosus genome elucidates the spidroin gene catalogue.</title>
        <authorList>
            <person name="Kono N."/>
            <person name="Nakamura H."/>
            <person name="Ohtoshi R."/>
            <person name="Moran D.A.P."/>
            <person name="Shinohara A."/>
            <person name="Yoshida Y."/>
            <person name="Fujiwara M."/>
            <person name="Mori M."/>
            <person name="Tomita M."/>
            <person name="Arakawa K."/>
        </authorList>
    </citation>
    <scope>NUCLEOTIDE SEQUENCE [LARGE SCALE GENOMIC DNA]</scope>
</reference>
<dbReference type="Proteomes" id="UP000499080">
    <property type="component" value="Unassembled WGS sequence"/>
</dbReference>
<proteinExistence type="predicted"/>
<keyword evidence="2" id="KW-1185">Reference proteome</keyword>
<gene>
    <name evidence="1" type="ORF">AVEN_238158_1</name>
</gene>
<evidence type="ECO:0000313" key="1">
    <source>
        <dbReference type="EMBL" id="GBN02276.1"/>
    </source>
</evidence>
<dbReference type="AlphaFoldDB" id="A0A4Y2KKK7"/>
<organism evidence="1 2">
    <name type="scientific">Araneus ventricosus</name>
    <name type="common">Orbweaver spider</name>
    <name type="synonym">Epeira ventricosa</name>
    <dbReference type="NCBI Taxonomy" id="182803"/>
    <lineage>
        <taxon>Eukaryota</taxon>
        <taxon>Metazoa</taxon>
        <taxon>Ecdysozoa</taxon>
        <taxon>Arthropoda</taxon>
        <taxon>Chelicerata</taxon>
        <taxon>Arachnida</taxon>
        <taxon>Araneae</taxon>
        <taxon>Araneomorphae</taxon>
        <taxon>Entelegynae</taxon>
        <taxon>Araneoidea</taxon>
        <taxon>Araneidae</taxon>
        <taxon>Araneus</taxon>
    </lineage>
</organism>
<dbReference type="EMBL" id="BGPR01004690">
    <property type="protein sequence ID" value="GBN02276.1"/>
    <property type="molecule type" value="Genomic_DNA"/>
</dbReference>